<dbReference type="GeneID" id="11263434"/>
<dbReference type="HOGENOM" id="CLU_1192677_0_0_2"/>
<dbReference type="RefSeq" id="WP_014126356.1">
    <property type="nucleotide sequence ID" value="NC_016070.1"/>
</dbReference>
<evidence type="ECO:0000313" key="2">
    <source>
        <dbReference type="Proteomes" id="UP000002654"/>
    </source>
</evidence>
<dbReference type="PATRIC" id="fig|768679.9.peg.447"/>
<reference evidence="1 2" key="1">
    <citation type="journal article" date="2011" name="PLoS ONE">
        <title>The complete genome sequence of Thermoproteus tenax: a physiologically versatile member of the Crenarchaeota.</title>
        <authorList>
            <person name="Siebers B."/>
            <person name="Zaparty M."/>
            <person name="Raddatz G."/>
            <person name="Tjaden B."/>
            <person name="Albers S.V."/>
            <person name="Bell S.D."/>
            <person name="Blombach F."/>
            <person name="Kletzin A."/>
            <person name="Kyrpides N."/>
            <person name="Lanz C."/>
            <person name="Plagens A."/>
            <person name="Rampp M."/>
            <person name="Rosinus A."/>
            <person name="von Jan M."/>
            <person name="Makarova K.S."/>
            <person name="Klenk H.P."/>
            <person name="Schuster S.C."/>
            <person name="Hensel R."/>
        </authorList>
    </citation>
    <scope>NUCLEOTIDE SEQUENCE [LARGE SCALE GENOMIC DNA]</scope>
    <source>
        <strain evidence="2">ATCC 35583 / DSM 2078 / JCM 9277 / NBRC 100435 / Kra 1</strain>
    </source>
</reference>
<dbReference type="OrthoDB" id="387471at2157"/>
<evidence type="ECO:0000313" key="1">
    <source>
        <dbReference type="EMBL" id="CCC81099.1"/>
    </source>
</evidence>
<dbReference type="PaxDb" id="768679-TTX_0430"/>
<name>G4RNF5_THETK</name>
<gene>
    <name evidence="1" type="ordered locus">TTX_0430</name>
</gene>
<protein>
    <submittedName>
        <fullName evidence="1">Transcriptional regulator containing HTH domain</fullName>
    </submittedName>
</protein>
<accession>G4RNF5</accession>
<dbReference type="STRING" id="768679.TTX_0430"/>
<dbReference type="AlphaFoldDB" id="G4RNF5"/>
<sequence length="232" mass="25816">MGNIILIKPAKVDLGELRWTCNEDLAVDDLLSFFAENTGGTVYKAARRLNMPFSTAYAKFQKALRRGLLEKYEGKVRLTARGALYCLCKGCAPPQYPLVQLKTRWDTSAPLWQVGALAQVVLAALRKLGMSLYLAPIEKLCTTSSMLLLVSGRSSILRLSEILEIPERIFTAALPLFAEGLYRIGLAWDTGDHYIIGNSIVVCKAPCLGVCRLQKELEDFRKKLEEFMTAPP</sequence>
<organism evidence="1 2">
    <name type="scientific">Thermoproteus tenax (strain ATCC 35583 / DSM 2078 / JCM 9277 / NBRC 100435 / Kra 1)</name>
    <dbReference type="NCBI Taxonomy" id="768679"/>
    <lineage>
        <taxon>Archaea</taxon>
        <taxon>Thermoproteota</taxon>
        <taxon>Thermoprotei</taxon>
        <taxon>Thermoproteales</taxon>
        <taxon>Thermoproteaceae</taxon>
        <taxon>Thermoproteus</taxon>
    </lineage>
</organism>
<keyword evidence="2" id="KW-1185">Reference proteome</keyword>
<dbReference type="Proteomes" id="UP000002654">
    <property type="component" value="Chromosome"/>
</dbReference>
<dbReference type="eggNOG" id="arCOG00744">
    <property type="taxonomic scope" value="Archaea"/>
</dbReference>
<proteinExistence type="predicted"/>
<dbReference type="EMBL" id="FN869859">
    <property type="protein sequence ID" value="CCC81099.1"/>
    <property type="molecule type" value="Genomic_DNA"/>
</dbReference>
<dbReference type="KEGG" id="ttn:TTX_0430"/>